<organism evidence="3 4">
    <name type="scientific">Chromobacterium violaceum</name>
    <dbReference type="NCBI Taxonomy" id="536"/>
    <lineage>
        <taxon>Bacteria</taxon>
        <taxon>Pseudomonadati</taxon>
        <taxon>Pseudomonadota</taxon>
        <taxon>Betaproteobacteria</taxon>
        <taxon>Neisseriales</taxon>
        <taxon>Chromobacteriaceae</taxon>
        <taxon>Chromobacterium</taxon>
    </lineage>
</organism>
<dbReference type="InterPro" id="IPR004919">
    <property type="entry name" value="GmrSD_N"/>
</dbReference>
<dbReference type="RefSeq" id="WP_087697955.1">
    <property type="nucleotide sequence ID" value="NZ_NHOO01000008.1"/>
</dbReference>
<keyword evidence="4" id="KW-1185">Reference proteome</keyword>
<dbReference type="PANTHER" id="PTHR39639:SF1">
    <property type="entry name" value="DUF262 DOMAIN-CONTAINING PROTEIN"/>
    <property type="match status" value="1"/>
</dbReference>
<sequence>MKSINKVKQDLTVKGETIERLYINYVEDKYTVNRRYQRKLVWGIEEKKAFIDSISKKFPVPIILLAENIKSQSIEIIDGMQRLNAIFSFIEGEITLDNKYFDLESIASTKQLLDTGVLKQNLPKLDRAECVKITAYEVPMSIFEYSSDTDVDEVFRRINSGGRKLSRQELRAAGSLDDFSTATRKISASIRGDSSHSDILPLNKMKLISVASKDLGYGIDVDSVFWVSQGVLSKEEVRQSLDEQTIADILAYVISHEKPGSRSEYLDDYFGLRDTEASIKRFNEVNLLTRKIGIENLNDNFLKIIDTIVQASKKSGLALTAILFGQDAQPKAPRVFQIVFLALYEIIINNNMRVKSIDGLIEKLKKHGPKIQPQEGGRWGAEHRKDQVERLKKLILKEFIHNEESDPIESHWESKLNNLLTQSKTEQASYDFKQGFLELESPYKFDVKSLEKILKTCAGIANLDINAKGYVIVGISDSEETTERIKSIHGIESYEQNGFYINGIDHEATKANKTIDQYYQNIVDKIRQSPLDKTLKDHICRNIKCINYKEKSLIVFEVAAQEDPSLYNDELYIREGASIRKLAQNEFPNIYKRFARQ</sequence>
<feature type="domain" description="GmrSD restriction endonucleases N-terminal" evidence="1">
    <location>
        <begin position="32"/>
        <end position="173"/>
    </location>
</feature>
<dbReference type="AlphaFoldDB" id="A0A202B9X0"/>
<reference evidence="3 4" key="1">
    <citation type="submission" date="2017-05" db="EMBL/GenBank/DDBJ databases">
        <title>Chromobacterium violaceum GHPS1 isolated from Hydrocarbon polluted soil in French Guiana display an awesome secondary metabolite arsenal and a battery of drug and heavy-metal-resistance and detoxification of xenobiotics proteins.</title>
        <authorList>
            <person name="Belbahri L."/>
        </authorList>
    </citation>
    <scope>NUCLEOTIDE SEQUENCE [LARGE SCALE GENOMIC DNA]</scope>
    <source>
        <strain evidence="3 4">GHPS1</strain>
    </source>
</reference>
<dbReference type="InterPro" id="IPR007421">
    <property type="entry name" value="Schlafen_AlbA_2_dom"/>
</dbReference>
<dbReference type="Gene3D" id="3.30.950.30">
    <property type="entry name" value="Schlafen, AAA domain"/>
    <property type="match status" value="1"/>
</dbReference>
<comment type="caution">
    <text evidence="3">The sequence shown here is derived from an EMBL/GenBank/DDBJ whole genome shotgun (WGS) entry which is preliminary data.</text>
</comment>
<dbReference type="InterPro" id="IPR038461">
    <property type="entry name" value="Schlafen_AlbA_2_dom_sf"/>
</dbReference>
<dbReference type="Pfam" id="PF03235">
    <property type="entry name" value="GmrSD_N"/>
    <property type="match status" value="1"/>
</dbReference>
<dbReference type="EMBL" id="NHOO01000008">
    <property type="protein sequence ID" value="OVE48161.1"/>
    <property type="molecule type" value="Genomic_DNA"/>
</dbReference>
<evidence type="ECO:0008006" key="5">
    <source>
        <dbReference type="Google" id="ProtNLM"/>
    </source>
</evidence>
<evidence type="ECO:0000313" key="3">
    <source>
        <dbReference type="EMBL" id="OVE48161.1"/>
    </source>
</evidence>
<accession>A0A202B9X0</accession>
<dbReference type="Pfam" id="PF04326">
    <property type="entry name" value="SLFN_AlbA_2"/>
    <property type="match status" value="1"/>
</dbReference>
<gene>
    <name evidence="3" type="ORF">CBW21_11930</name>
</gene>
<feature type="domain" description="Schlafen AlbA-2" evidence="2">
    <location>
        <begin position="426"/>
        <end position="582"/>
    </location>
</feature>
<dbReference type="PANTHER" id="PTHR39639">
    <property type="entry name" value="CHROMOSOME 16, WHOLE GENOME SHOTGUN SEQUENCE"/>
    <property type="match status" value="1"/>
</dbReference>
<proteinExistence type="predicted"/>
<dbReference type="Proteomes" id="UP000196342">
    <property type="component" value="Unassembled WGS sequence"/>
</dbReference>
<evidence type="ECO:0000313" key="4">
    <source>
        <dbReference type="Proteomes" id="UP000196342"/>
    </source>
</evidence>
<evidence type="ECO:0000259" key="1">
    <source>
        <dbReference type="Pfam" id="PF03235"/>
    </source>
</evidence>
<evidence type="ECO:0000259" key="2">
    <source>
        <dbReference type="Pfam" id="PF04326"/>
    </source>
</evidence>
<name>A0A202B9X0_CHRVL</name>
<protein>
    <recommendedName>
        <fullName evidence="5">DUF262 domain-containing protein</fullName>
    </recommendedName>
</protein>